<feature type="region of interest" description="Disordered" evidence="1">
    <location>
        <begin position="15"/>
        <end position="73"/>
    </location>
</feature>
<proteinExistence type="predicted"/>
<feature type="compositionally biased region" description="Acidic residues" evidence="1">
    <location>
        <begin position="100"/>
        <end position="112"/>
    </location>
</feature>
<name>A0AAI8VY06_9PEZI</name>
<organism evidence="2 3">
    <name type="scientific">Anthostomella pinea</name>
    <dbReference type="NCBI Taxonomy" id="933095"/>
    <lineage>
        <taxon>Eukaryota</taxon>
        <taxon>Fungi</taxon>
        <taxon>Dikarya</taxon>
        <taxon>Ascomycota</taxon>
        <taxon>Pezizomycotina</taxon>
        <taxon>Sordariomycetes</taxon>
        <taxon>Xylariomycetidae</taxon>
        <taxon>Xylariales</taxon>
        <taxon>Xylariaceae</taxon>
        <taxon>Anthostomella</taxon>
    </lineage>
</organism>
<feature type="region of interest" description="Disordered" evidence="1">
    <location>
        <begin position="99"/>
        <end position="196"/>
    </location>
</feature>
<keyword evidence="3" id="KW-1185">Reference proteome</keyword>
<accession>A0AAI8VY06</accession>
<dbReference type="AlphaFoldDB" id="A0AAI8VY06"/>
<feature type="compositionally biased region" description="Gly residues" evidence="1">
    <location>
        <begin position="30"/>
        <end position="39"/>
    </location>
</feature>
<gene>
    <name evidence="2" type="ORF">KHLLAP_LOCUS12976</name>
</gene>
<evidence type="ECO:0000313" key="2">
    <source>
        <dbReference type="EMBL" id="CAJ2512508.1"/>
    </source>
</evidence>
<dbReference type="EMBL" id="CAUWAG010000019">
    <property type="protein sequence ID" value="CAJ2512508.1"/>
    <property type="molecule type" value="Genomic_DNA"/>
</dbReference>
<sequence length="196" mass="20498">MIQIDFETFAAHGGYKNTKLSLVPTPAPGGSDGGGGTGAPGAPAAPPSRSPPLLKATAATKRGAAPSDENLHEEIVMPAYDHKDMTNKAVAEYNKYTMEGAEDDDAEEDNEVVEVPAPKKNTRGTNTSDYGHFANRGQLSDDQPGHKKRKGGNKDAAVQPSPSKKRKLSLVPTPAPGGRGDQPVREEGKSAASILT</sequence>
<comment type="caution">
    <text evidence="2">The sequence shown here is derived from an EMBL/GenBank/DDBJ whole genome shotgun (WGS) entry which is preliminary data.</text>
</comment>
<reference evidence="2" key="1">
    <citation type="submission" date="2023-10" db="EMBL/GenBank/DDBJ databases">
        <authorList>
            <person name="Hackl T."/>
        </authorList>
    </citation>
    <scope>NUCLEOTIDE SEQUENCE</scope>
</reference>
<protein>
    <submittedName>
        <fullName evidence="2">Uu.00g055230.m01.CDS01</fullName>
    </submittedName>
</protein>
<dbReference type="Proteomes" id="UP001295740">
    <property type="component" value="Unassembled WGS sequence"/>
</dbReference>
<evidence type="ECO:0000256" key="1">
    <source>
        <dbReference type="SAM" id="MobiDB-lite"/>
    </source>
</evidence>
<evidence type="ECO:0000313" key="3">
    <source>
        <dbReference type="Proteomes" id="UP001295740"/>
    </source>
</evidence>